<keyword evidence="1" id="KW-0812">Transmembrane</keyword>
<gene>
    <name evidence="2" type="ORF">ODI_00057</name>
    <name evidence="3" type="ORF">ODI_R3607</name>
</gene>
<evidence type="ECO:0008006" key="5">
    <source>
        <dbReference type="Google" id="ProtNLM"/>
    </source>
</evidence>
<feature type="transmembrane region" description="Helical" evidence="1">
    <location>
        <begin position="73"/>
        <end position="95"/>
    </location>
</feature>
<dbReference type="EMBL" id="LT907988">
    <property type="protein sequence ID" value="SOE51670.1"/>
    <property type="molecule type" value="Genomic_DNA"/>
</dbReference>
<sequence length="129" mass="14663">MTTRSQQRRYAFEFLAAMGIYALVLVASLLALNAMPPDSAWRVPVSLLPVLPCVLALWVVVRQTRRMDELQMRVQFEAIGFAFAGTALLTFSYGFLENVGLPRLSMFFVWPLMAVLWMIGGQISARRYR</sequence>
<feature type="transmembrane region" description="Helical" evidence="1">
    <location>
        <begin position="41"/>
        <end position="61"/>
    </location>
</feature>
<dbReference type="RefSeq" id="WP_067748546.1">
    <property type="nucleotide sequence ID" value="NZ_LT907988.1"/>
</dbReference>
<evidence type="ECO:0000313" key="2">
    <source>
        <dbReference type="EMBL" id="SBT23522.1"/>
    </source>
</evidence>
<dbReference type="Proteomes" id="UP000078558">
    <property type="component" value="Chromosome I"/>
</dbReference>
<keyword evidence="4" id="KW-1185">Reference proteome</keyword>
<evidence type="ECO:0000256" key="1">
    <source>
        <dbReference type="SAM" id="Phobius"/>
    </source>
</evidence>
<feature type="transmembrane region" description="Helical" evidence="1">
    <location>
        <begin position="107"/>
        <end position="125"/>
    </location>
</feature>
<organism evidence="2 4">
    <name type="scientific">Orrella dioscoreae</name>
    <dbReference type="NCBI Taxonomy" id="1851544"/>
    <lineage>
        <taxon>Bacteria</taxon>
        <taxon>Pseudomonadati</taxon>
        <taxon>Pseudomonadota</taxon>
        <taxon>Betaproteobacteria</taxon>
        <taxon>Burkholderiales</taxon>
        <taxon>Alcaligenaceae</taxon>
        <taxon>Orrella</taxon>
    </lineage>
</organism>
<accession>A0A1C3JW54</accession>
<evidence type="ECO:0000313" key="3">
    <source>
        <dbReference type="EMBL" id="SOE51670.1"/>
    </source>
</evidence>
<dbReference type="OrthoDB" id="6107348at2"/>
<keyword evidence="1" id="KW-1133">Transmembrane helix</keyword>
<reference evidence="3 4" key="2">
    <citation type="submission" date="2017-08" db="EMBL/GenBank/DDBJ databases">
        <authorList>
            <person name="de Groot N.N."/>
        </authorList>
    </citation>
    <scope>NUCLEOTIDE SEQUENCE [LARGE SCALE GENOMIC DNA]</scope>
    <source>
        <strain evidence="3">Orrdi1</strain>
    </source>
</reference>
<evidence type="ECO:0000313" key="4">
    <source>
        <dbReference type="Proteomes" id="UP000078558"/>
    </source>
</evidence>
<proteinExistence type="predicted"/>
<protein>
    <recommendedName>
        <fullName evidence="5">Transmembrane protein</fullName>
    </recommendedName>
</protein>
<dbReference type="STRING" id="1851544.ODI_00057"/>
<dbReference type="AlphaFoldDB" id="A0A1C3JW54"/>
<name>A0A1C3JW54_9BURK</name>
<feature type="transmembrane region" description="Helical" evidence="1">
    <location>
        <begin position="12"/>
        <end position="35"/>
    </location>
</feature>
<reference evidence="2 4" key="1">
    <citation type="submission" date="2016-06" db="EMBL/GenBank/DDBJ databases">
        <authorList>
            <person name="Kjaerup R.B."/>
            <person name="Dalgaard T.S."/>
            <person name="Juul-Madsen H.R."/>
        </authorList>
    </citation>
    <scope>NUCLEOTIDE SEQUENCE [LARGE SCALE GENOMIC DNA]</scope>
    <source>
        <strain evidence="2">Orrdi1</strain>
    </source>
</reference>
<keyword evidence="1" id="KW-0472">Membrane</keyword>
<dbReference type="EMBL" id="FLRC01000001">
    <property type="protein sequence ID" value="SBT23522.1"/>
    <property type="molecule type" value="Genomic_DNA"/>
</dbReference>
<dbReference type="KEGG" id="odi:ODI_R3607"/>